<dbReference type="OrthoDB" id="4080456at2759"/>
<dbReference type="InterPro" id="IPR052772">
    <property type="entry name" value="Endo/PolyKinase_Domain-Protein"/>
</dbReference>
<evidence type="ECO:0000259" key="3">
    <source>
        <dbReference type="PROSITE" id="PS51140"/>
    </source>
</evidence>
<evidence type="ECO:0000313" key="5">
    <source>
        <dbReference type="Proteomes" id="UP000190831"/>
    </source>
</evidence>
<sequence length="439" mass="49706">MADNITIVKDLFPKFSDEKIQDALDSAQGDVNTACTMLLSEQEAINSMNCSTETPEKMDSLESPGMRFTKSSPVNLRTRLKKPALSFGSPKSSRLNLQEIDSKEKVWAASSNEINKIIQLTNVSEKMARNAYYLNSFNFAKAVIDLIIEFDKYLTRYGFDDLNWHQTTTPQNLTNLGGKVQSGQGPAHLKTRQSKSETNEKSVRFKLSKPSSQKHTSSYKYDEWSSEAQELKNLVSSNDSLRSISPDFLKASLEFFEGDVIKTIIVAQHISQNGSTKFTFLNLSSSRKSEEQDITNNIGLPLPQKKVATKNDGGLAKPMFLSDQNYTKTANTPRSIHTRPSIDLHGYFPDEAVITAEACLDEWWNEELHERELNKQNLKQIKAMNVPAFKITTGRGLHSVGGYSKVRQRIKMFLDANSYVYIEEPSFFVIEGRRRFHRI</sequence>
<evidence type="ECO:0000313" key="4">
    <source>
        <dbReference type="EMBL" id="SCW04441.1"/>
    </source>
</evidence>
<dbReference type="SMART" id="SM00463">
    <property type="entry name" value="SMR"/>
    <property type="match status" value="1"/>
</dbReference>
<dbReference type="EMBL" id="LT598491">
    <property type="protein sequence ID" value="SCW04441.1"/>
    <property type="molecule type" value="Genomic_DNA"/>
</dbReference>
<organism evidence="4 5">
    <name type="scientific">Lachancea fermentati</name>
    <name type="common">Zygosaccharomyces fermentati</name>
    <dbReference type="NCBI Taxonomy" id="4955"/>
    <lineage>
        <taxon>Eukaryota</taxon>
        <taxon>Fungi</taxon>
        <taxon>Dikarya</taxon>
        <taxon>Ascomycota</taxon>
        <taxon>Saccharomycotina</taxon>
        <taxon>Saccharomycetes</taxon>
        <taxon>Saccharomycetales</taxon>
        <taxon>Saccharomycetaceae</taxon>
        <taxon>Lachancea</taxon>
    </lineage>
</organism>
<evidence type="ECO:0000259" key="2">
    <source>
        <dbReference type="PROSITE" id="PS50828"/>
    </source>
</evidence>
<dbReference type="Gene3D" id="3.30.1370.110">
    <property type="match status" value="1"/>
</dbReference>
<feature type="domain" description="Smr" evidence="2">
    <location>
        <begin position="342"/>
        <end position="414"/>
    </location>
</feature>
<dbReference type="InterPro" id="IPR036063">
    <property type="entry name" value="Smr_dom_sf"/>
</dbReference>
<dbReference type="InterPro" id="IPR002625">
    <property type="entry name" value="Smr_dom"/>
</dbReference>
<dbReference type="STRING" id="4955.A0A1G4MKN1"/>
<reference evidence="4 5" key="1">
    <citation type="submission" date="2016-03" db="EMBL/GenBank/DDBJ databases">
        <authorList>
            <person name="Devillers H."/>
        </authorList>
    </citation>
    <scope>NUCLEOTIDE SEQUENCE [LARGE SCALE GENOMIC DNA]</scope>
    <source>
        <strain evidence="4">CBS 6772</strain>
    </source>
</reference>
<dbReference type="PANTHER" id="PTHR46535">
    <property type="entry name" value="NEDD4-BINDING PROTEIN 2"/>
    <property type="match status" value="1"/>
</dbReference>
<dbReference type="GO" id="GO:0005634">
    <property type="term" value="C:nucleus"/>
    <property type="evidence" value="ECO:0007669"/>
    <property type="project" value="TreeGrafter"/>
</dbReference>
<dbReference type="GO" id="GO:0004519">
    <property type="term" value="F:endonuclease activity"/>
    <property type="evidence" value="ECO:0007669"/>
    <property type="project" value="TreeGrafter"/>
</dbReference>
<accession>A0A1G4MKN1</accession>
<feature type="compositionally biased region" description="Polar residues" evidence="1">
    <location>
        <begin position="209"/>
        <end position="218"/>
    </location>
</feature>
<dbReference type="PROSITE" id="PS50828">
    <property type="entry name" value="SMR"/>
    <property type="match status" value="1"/>
</dbReference>
<feature type="compositionally biased region" description="Basic and acidic residues" evidence="1">
    <location>
        <begin position="194"/>
        <end position="203"/>
    </location>
</feature>
<dbReference type="PROSITE" id="PS51140">
    <property type="entry name" value="CUE"/>
    <property type="match status" value="1"/>
</dbReference>
<dbReference type="SUPFAM" id="SSF160443">
    <property type="entry name" value="SMR domain-like"/>
    <property type="match status" value="1"/>
</dbReference>
<dbReference type="Proteomes" id="UP000190831">
    <property type="component" value="Chromosome H"/>
</dbReference>
<dbReference type="CDD" id="cd14279">
    <property type="entry name" value="CUE"/>
    <property type="match status" value="1"/>
</dbReference>
<keyword evidence="5" id="KW-1185">Reference proteome</keyword>
<evidence type="ECO:0000256" key="1">
    <source>
        <dbReference type="SAM" id="MobiDB-lite"/>
    </source>
</evidence>
<feature type="region of interest" description="Disordered" evidence="1">
    <location>
        <begin position="175"/>
        <end position="218"/>
    </location>
</feature>
<protein>
    <submittedName>
        <fullName evidence="4">LAFE_0H13586g1_1</fullName>
    </submittedName>
</protein>
<name>A0A1G4MKN1_LACFM</name>
<dbReference type="GO" id="GO:0043130">
    <property type="term" value="F:ubiquitin binding"/>
    <property type="evidence" value="ECO:0007669"/>
    <property type="project" value="InterPro"/>
</dbReference>
<gene>
    <name evidence="4" type="ORF">LAFE_0H13586G</name>
</gene>
<dbReference type="InterPro" id="IPR003892">
    <property type="entry name" value="CUE"/>
</dbReference>
<dbReference type="PANTHER" id="PTHR46535:SF1">
    <property type="entry name" value="NEDD4-BINDING PROTEIN 2"/>
    <property type="match status" value="1"/>
</dbReference>
<proteinExistence type="predicted"/>
<dbReference type="AlphaFoldDB" id="A0A1G4MKN1"/>
<dbReference type="OMA" id="NDDHESK"/>
<feature type="domain" description="CUE" evidence="3">
    <location>
        <begin position="1"/>
        <end position="43"/>
    </location>
</feature>
<dbReference type="Pfam" id="PF02845">
    <property type="entry name" value="CUE"/>
    <property type="match status" value="1"/>
</dbReference>